<gene>
    <name evidence="3" type="ORF">SDJN03_18609</name>
</gene>
<name>A0AAV6MRX9_9ROSI</name>
<keyword evidence="4" id="KW-1185">Reference proteome</keyword>
<evidence type="ECO:0000256" key="2">
    <source>
        <dbReference type="SAM" id="Phobius"/>
    </source>
</evidence>
<sequence>MNRFLSRCENFGFGSIIASLVTAVELSTTWHRTESTKTRKKITISSETRFKSTTQENHEKRLRIPKQSSKMIQQPDHSTVEMNRRRGSLPDGRQQAYPRLLAAVWSVIRHFLSILGVLLHWNIHR</sequence>
<feature type="transmembrane region" description="Helical" evidence="2">
    <location>
        <begin position="100"/>
        <end position="123"/>
    </location>
</feature>
<evidence type="ECO:0000313" key="4">
    <source>
        <dbReference type="Proteomes" id="UP000685013"/>
    </source>
</evidence>
<organism evidence="3 4">
    <name type="scientific">Cucurbita argyrosperma subsp. sororia</name>
    <dbReference type="NCBI Taxonomy" id="37648"/>
    <lineage>
        <taxon>Eukaryota</taxon>
        <taxon>Viridiplantae</taxon>
        <taxon>Streptophyta</taxon>
        <taxon>Embryophyta</taxon>
        <taxon>Tracheophyta</taxon>
        <taxon>Spermatophyta</taxon>
        <taxon>Magnoliopsida</taxon>
        <taxon>eudicotyledons</taxon>
        <taxon>Gunneridae</taxon>
        <taxon>Pentapetalae</taxon>
        <taxon>rosids</taxon>
        <taxon>fabids</taxon>
        <taxon>Cucurbitales</taxon>
        <taxon>Cucurbitaceae</taxon>
        <taxon>Cucurbiteae</taxon>
        <taxon>Cucurbita</taxon>
    </lineage>
</organism>
<comment type="caution">
    <text evidence="3">The sequence shown here is derived from an EMBL/GenBank/DDBJ whole genome shotgun (WGS) entry which is preliminary data.</text>
</comment>
<keyword evidence="2" id="KW-0472">Membrane</keyword>
<dbReference type="EMBL" id="JAGKQH010000012">
    <property type="protein sequence ID" value="KAG6585876.1"/>
    <property type="molecule type" value="Genomic_DNA"/>
</dbReference>
<accession>A0AAV6MRX9</accession>
<feature type="compositionally biased region" description="Polar residues" evidence="1">
    <location>
        <begin position="43"/>
        <end position="55"/>
    </location>
</feature>
<evidence type="ECO:0000313" key="3">
    <source>
        <dbReference type="EMBL" id="KAG6585876.1"/>
    </source>
</evidence>
<evidence type="ECO:0000256" key="1">
    <source>
        <dbReference type="SAM" id="MobiDB-lite"/>
    </source>
</evidence>
<protein>
    <submittedName>
        <fullName evidence="3">Uncharacterized protein</fullName>
    </submittedName>
</protein>
<dbReference type="AlphaFoldDB" id="A0AAV6MRX9"/>
<feature type="compositionally biased region" description="Polar residues" evidence="1">
    <location>
        <begin position="66"/>
        <end position="77"/>
    </location>
</feature>
<dbReference type="Proteomes" id="UP000685013">
    <property type="component" value="Chromosome 12"/>
</dbReference>
<reference evidence="3 4" key="1">
    <citation type="journal article" date="2021" name="Hortic Res">
        <title>The domestication of Cucurbita argyrosperma as revealed by the genome of its wild relative.</title>
        <authorList>
            <person name="Barrera-Redondo J."/>
            <person name="Sanchez-de la Vega G."/>
            <person name="Aguirre-Liguori J.A."/>
            <person name="Castellanos-Morales G."/>
            <person name="Gutierrez-Guerrero Y.T."/>
            <person name="Aguirre-Dugua X."/>
            <person name="Aguirre-Planter E."/>
            <person name="Tenaillon M.I."/>
            <person name="Lira-Saade R."/>
            <person name="Eguiarte L.E."/>
        </authorList>
    </citation>
    <scope>NUCLEOTIDE SEQUENCE [LARGE SCALE GENOMIC DNA]</scope>
    <source>
        <strain evidence="3">JBR-2021</strain>
    </source>
</reference>
<feature type="non-terminal residue" evidence="3">
    <location>
        <position position="1"/>
    </location>
</feature>
<proteinExistence type="predicted"/>
<keyword evidence="2" id="KW-0812">Transmembrane</keyword>
<feature type="region of interest" description="Disordered" evidence="1">
    <location>
        <begin position="41"/>
        <end position="92"/>
    </location>
</feature>
<keyword evidence="2" id="KW-1133">Transmembrane helix</keyword>